<dbReference type="RefSeq" id="WP_189069656.1">
    <property type="nucleotide sequence ID" value="NZ_BMPE01000009.1"/>
</dbReference>
<evidence type="ECO:0000313" key="3">
    <source>
        <dbReference type="Proteomes" id="UP000604341"/>
    </source>
</evidence>
<dbReference type="InterPro" id="IPR000944">
    <property type="entry name" value="Tscrpt_reg_Rrf2"/>
</dbReference>
<dbReference type="PANTHER" id="PTHR33221:SF13">
    <property type="entry name" value="TRANSCRIPTIONAL REGULATOR-RELATED"/>
    <property type="match status" value="1"/>
</dbReference>
<evidence type="ECO:0000256" key="1">
    <source>
        <dbReference type="SAM" id="MobiDB-lite"/>
    </source>
</evidence>
<organism evidence="2 3">
    <name type="scientific">Deinococcus radiotolerans</name>
    <dbReference type="NCBI Taxonomy" id="1309407"/>
    <lineage>
        <taxon>Bacteria</taxon>
        <taxon>Thermotogati</taxon>
        <taxon>Deinococcota</taxon>
        <taxon>Deinococci</taxon>
        <taxon>Deinococcales</taxon>
        <taxon>Deinococcaceae</taxon>
        <taxon>Deinococcus</taxon>
    </lineage>
</organism>
<dbReference type="SUPFAM" id="SSF46785">
    <property type="entry name" value="Winged helix' DNA-binding domain"/>
    <property type="match status" value="1"/>
</dbReference>
<protein>
    <submittedName>
        <fullName evidence="2">Transcriptional regulator</fullName>
    </submittedName>
</protein>
<dbReference type="Proteomes" id="UP000604341">
    <property type="component" value="Unassembled WGS sequence"/>
</dbReference>
<dbReference type="InterPro" id="IPR036390">
    <property type="entry name" value="WH_DNA-bd_sf"/>
</dbReference>
<dbReference type="Pfam" id="PF02082">
    <property type="entry name" value="Rrf2"/>
    <property type="match status" value="1"/>
</dbReference>
<comment type="caution">
    <text evidence="2">The sequence shown here is derived from an EMBL/GenBank/DDBJ whole genome shotgun (WGS) entry which is preliminary data.</text>
</comment>
<proteinExistence type="predicted"/>
<dbReference type="InterPro" id="IPR036388">
    <property type="entry name" value="WH-like_DNA-bd_sf"/>
</dbReference>
<gene>
    <name evidence="2" type="ORF">GCM10010844_28390</name>
</gene>
<dbReference type="PANTHER" id="PTHR33221">
    <property type="entry name" value="WINGED HELIX-TURN-HELIX TRANSCRIPTIONAL REGULATOR, RRF2 FAMILY"/>
    <property type="match status" value="1"/>
</dbReference>
<dbReference type="Gene3D" id="1.10.10.10">
    <property type="entry name" value="Winged helix-like DNA-binding domain superfamily/Winged helix DNA-binding domain"/>
    <property type="match status" value="1"/>
</dbReference>
<accession>A0ABQ2FKU6</accession>
<dbReference type="PROSITE" id="PS51197">
    <property type="entry name" value="HTH_RRF2_2"/>
    <property type="match status" value="1"/>
</dbReference>
<dbReference type="InterPro" id="IPR030489">
    <property type="entry name" value="TR_Rrf2-type_CS"/>
</dbReference>
<name>A0ABQ2FKU6_9DEIO</name>
<dbReference type="EMBL" id="BMPE01000009">
    <property type="protein sequence ID" value="GGL07982.1"/>
    <property type="molecule type" value="Genomic_DNA"/>
</dbReference>
<reference evidence="3" key="1">
    <citation type="journal article" date="2019" name="Int. J. Syst. Evol. Microbiol.">
        <title>The Global Catalogue of Microorganisms (GCM) 10K type strain sequencing project: providing services to taxonomists for standard genome sequencing and annotation.</title>
        <authorList>
            <consortium name="The Broad Institute Genomics Platform"/>
            <consortium name="The Broad Institute Genome Sequencing Center for Infectious Disease"/>
            <person name="Wu L."/>
            <person name="Ma J."/>
        </authorList>
    </citation>
    <scope>NUCLEOTIDE SEQUENCE [LARGE SCALE GENOMIC DNA]</scope>
    <source>
        <strain evidence="3">JCM 19173</strain>
    </source>
</reference>
<evidence type="ECO:0000313" key="2">
    <source>
        <dbReference type="EMBL" id="GGL07982.1"/>
    </source>
</evidence>
<sequence length="147" mass="15873">MFSQTAEYALRATAALAERQSAVTAAELARLTDVPSPYLFKVMGQLTKAGIVTAQRGKYGGYVLHAPASAITLLDVINAVDPIPRIHHCPLGKPEHELALCPLHRQLDAAYAQIEQTLRAQTLADVTPPTPTGQDRKAVRTAPPRRS</sequence>
<feature type="region of interest" description="Disordered" evidence="1">
    <location>
        <begin position="122"/>
        <end position="147"/>
    </location>
</feature>
<dbReference type="PROSITE" id="PS01332">
    <property type="entry name" value="HTH_RRF2_1"/>
    <property type="match status" value="1"/>
</dbReference>
<keyword evidence="3" id="KW-1185">Reference proteome</keyword>
<dbReference type="NCBIfam" id="TIGR00738">
    <property type="entry name" value="rrf2_super"/>
    <property type="match status" value="1"/>
</dbReference>